<dbReference type="SUPFAM" id="SSF52047">
    <property type="entry name" value="RNI-like"/>
    <property type="match status" value="1"/>
</dbReference>
<dbReference type="EMBL" id="LHPF02000023">
    <property type="protein sequence ID" value="PSC69897.1"/>
    <property type="molecule type" value="Genomic_DNA"/>
</dbReference>
<comment type="caution">
    <text evidence="6">The sequence shown here is derived from an EMBL/GenBank/DDBJ whole genome shotgun (WGS) entry which is preliminary data.</text>
</comment>
<feature type="region of interest" description="Disordered" evidence="4">
    <location>
        <begin position="559"/>
        <end position="615"/>
    </location>
</feature>
<dbReference type="OrthoDB" id="512499at2759"/>
<feature type="compositionally biased region" description="Acidic residues" evidence="4">
    <location>
        <begin position="576"/>
        <end position="589"/>
    </location>
</feature>
<keyword evidence="6" id="KW-0722">Serine protease inhibitor</keyword>
<evidence type="ECO:0000259" key="5">
    <source>
        <dbReference type="PROSITE" id="PS51465"/>
    </source>
</evidence>
<dbReference type="STRING" id="554055.A0A2P6V730"/>
<dbReference type="PROSITE" id="PS51465">
    <property type="entry name" value="KAZAL_2"/>
    <property type="match status" value="1"/>
</dbReference>
<proteinExistence type="predicted"/>
<keyword evidence="2" id="KW-0433">Leucine-rich repeat</keyword>
<comment type="subcellular location">
    <subcellularLocation>
        <location evidence="1">Cytoplasm</location>
        <location evidence="1">Cytoskeleton</location>
        <location evidence="1">Cilium axoneme</location>
    </subcellularLocation>
</comment>
<evidence type="ECO:0000256" key="1">
    <source>
        <dbReference type="ARBA" id="ARBA00004430"/>
    </source>
</evidence>
<keyword evidence="3" id="KW-0677">Repeat</keyword>
<evidence type="ECO:0000313" key="7">
    <source>
        <dbReference type="Proteomes" id="UP000239649"/>
    </source>
</evidence>
<protein>
    <submittedName>
        <fullName evidence="6">Kazal-type serine protease inhibitor domain-containing</fullName>
    </submittedName>
</protein>
<dbReference type="InterPro" id="IPR002350">
    <property type="entry name" value="Kazal_dom"/>
</dbReference>
<keyword evidence="6" id="KW-0646">Protease inhibitor</keyword>
<evidence type="ECO:0000256" key="4">
    <source>
        <dbReference type="SAM" id="MobiDB-lite"/>
    </source>
</evidence>
<organism evidence="6 7">
    <name type="scientific">Micractinium conductrix</name>
    <dbReference type="NCBI Taxonomy" id="554055"/>
    <lineage>
        <taxon>Eukaryota</taxon>
        <taxon>Viridiplantae</taxon>
        <taxon>Chlorophyta</taxon>
        <taxon>core chlorophytes</taxon>
        <taxon>Trebouxiophyceae</taxon>
        <taxon>Chlorellales</taxon>
        <taxon>Chlorellaceae</taxon>
        <taxon>Chlorella clade</taxon>
        <taxon>Micractinium</taxon>
    </lineage>
</organism>
<evidence type="ECO:0000313" key="6">
    <source>
        <dbReference type="EMBL" id="PSC69897.1"/>
    </source>
</evidence>
<dbReference type="GO" id="GO:0005930">
    <property type="term" value="C:axoneme"/>
    <property type="evidence" value="ECO:0007669"/>
    <property type="project" value="UniProtKB-SubCell"/>
</dbReference>
<dbReference type="Proteomes" id="UP000239649">
    <property type="component" value="Unassembled WGS sequence"/>
</dbReference>
<name>A0A2P6V730_9CHLO</name>
<gene>
    <name evidence="6" type="ORF">C2E20_6653</name>
</gene>
<feature type="compositionally biased region" description="Basic and acidic residues" evidence="4">
    <location>
        <begin position="559"/>
        <end position="575"/>
    </location>
</feature>
<dbReference type="Gene3D" id="3.80.10.10">
    <property type="entry name" value="Ribonuclease Inhibitor"/>
    <property type="match status" value="2"/>
</dbReference>
<dbReference type="PANTHER" id="PTHR48054">
    <property type="entry name" value="RECEPTOR KINASE-LIKE PROTEIN XA21"/>
    <property type="match status" value="1"/>
</dbReference>
<evidence type="ECO:0000256" key="2">
    <source>
        <dbReference type="ARBA" id="ARBA00022614"/>
    </source>
</evidence>
<sequence>MTPGAEVPLATFDDLEDAVLEVIFAHCCRVQPAGAGGSEAPPTYRHNPALPLACRRWADVYTQSSILWEELRLDWEVVFAQWPRRMPYATLGAALQPAAHWVSRRLPHTRRLLFSGCQAIQLPEVLTVLTERFPGGLCSPRLLDISLLDVRGTVGATLPPLLRRCTALQALTLACPARAAGLSHAFTLEGAALAGLGCLPQLASLDLLVDKMGGSTADVAAALPGLTRLCLRCRMESAALAPELLEGLSQLRRLELDTVRVAQFTPRLAQALAQLTHLACTDVLAAQPRRRAGIQLWVGLRHLASLRELRLERQVGAGLPANALACRQLQGLTLLGCEARDWPTAPYSYTGEGGCVGSLASLHLESLRLAAPIPFALWKLLAPGLMALTWRSVRRGLNGVVLMDEQDLNEALEVPQELAYLTSLRELRLEYARLDGLPPAVQALTRLTRLSLEGNRVAALPLGQYLTGLQALSLANCQLEALPEGLAACSRLRDVSLASNAGLAVSPAAAAELSRSLLHLERLQDGVTFYSEDSAVVVFESLEAANKRAALLWPGMRRRYPENGRPDLDPDRCDDGLDDDDDEAEENETEGGSGGKPDGEADDPADTPEIPVPRVSDIRELPTSYLAMRPPWRVALLAAVLLAAAKPGSAFRPADPLPPSDCSCNDKVSAVVCGSSGRLFDNSCRLECAQEQLLGTCGERSADECARVCRGAAKPPPPDGSMCIDLWAPVCGKAGGVFANKCVAEASQVEVRSACGKLDDEQCRLDCFAQAEDPGDVIDSPEPPPCPCTKEWAPGTACEGKCAAEVAGVATCVAGCPPTFAYMPECGASGRMFDGNCQRECAADALLFTCANKGLDARACKHACCEAVHGSCAPPPPDCGSCPAEFDAGSAGCGYGGMFFPNSCLAECAGAALNPATACSADESMKACASRCGDDPLPPELKCDCSDPAGSAAALGLTGAVCGSDGLVYPELCTLRCKGGPQGTFLLGYCPFIYSLAGGVGPSFVSGEPRDLPGSETPVDDEAACQQSCAAAVAPVEDPCAACYKLPEVQQGGERYHTCGVSGLVHSHPCLLKCNGDRPLEGFSCEGKRGCKAACADVAALQADGGGGCMCVALHAPVCAASGKVFPNACAAECARDEWWFECGRLPPGLCETACRAIRPVEALPGGGLQGSSLVIEARAACAGAKAARVCAKSGNVYKNDCLLKASNATKMWPCGQRKKCSDACISAAADKPGLCAAGDAPVCATSGKVVATPCALKAAGLKNRFACGTRNNCRLDCSTAAAACPKPGSTVAKPVCAINGVVYASYCAMKKAKAKRRFTCEDRFDCKDDCRAAANPNKFCGCSTELKPVCTQWGGLFTNACRARCAKRRVRWPCGRRGAKRCAAQCVKAAKSRKA</sequence>
<dbReference type="InterPro" id="IPR032675">
    <property type="entry name" value="LRR_dom_sf"/>
</dbReference>
<dbReference type="SMART" id="SM00369">
    <property type="entry name" value="LRR_TYP"/>
    <property type="match status" value="3"/>
</dbReference>
<dbReference type="PANTHER" id="PTHR48054:SF82">
    <property type="entry name" value="LRR RECEPTOR-LIKE SERINE_THREONINE-PROTEIN KINASE FLS2"/>
    <property type="match status" value="1"/>
</dbReference>
<evidence type="ECO:0000256" key="3">
    <source>
        <dbReference type="ARBA" id="ARBA00022737"/>
    </source>
</evidence>
<accession>A0A2P6V730</accession>
<feature type="domain" description="Kazal-like" evidence="5">
    <location>
        <begin position="656"/>
        <end position="699"/>
    </location>
</feature>
<dbReference type="Pfam" id="PF07648">
    <property type="entry name" value="Kazal_2"/>
    <property type="match status" value="4"/>
</dbReference>
<dbReference type="InterPro" id="IPR036058">
    <property type="entry name" value="Kazal_dom_sf"/>
</dbReference>
<reference evidence="6 7" key="1">
    <citation type="journal article" date="2018" name="Plant J.">
        <title>Genome sequences of Chlorella sorokiniana UTEX 1602 and Micractinium conductrix SAG 241.80: implications to maltose excretion by a green alga.</title>
        <authorList>
            <person name="Arriola M.B."/>
            <person name="Velmurugan N."/>
            <person name="Zhang Y."/>
            <person name="Plunkett M.H."/>
            <person name="Hondzo H."/>
            <person name="Barney B.M."/>
        </authorList>
    </citation>
    <scope>NUCLEOTIDE SEQUENCE [LARGE SCALE GENOMIC DNA]</scope>
    <source>
        <strain evidence="6 7">SAG 241.80</strain>
    </source>
</reference>
<dbReference type="InterPro" id="IPR003591">
    <property type="entry name" value="Leu-rich_rpt_typical-subtyp"/>
</dbReference>
<dbReference type="InterPro" id="IPR052592">
    <property type="entry name" value="LRR-RLK"/>
</dbReference>
<keyword evidence="7" id="KW-1185">Reference proteome</keyword>
<dbReference type="SUPFAM" id="SSF100895">
    <property type="entry name" value="Kazal-type serine protease inhibitors"/>
    <property type="match status" value="2"/>
</dbReference>